<reference evidence="8 9" key="1">
    <citation type="submission" date="2009-11" db="EMBL/GenBank/DDBJ databases">
        <title>Annotation of Allomyces macrogynus ATCC 38327.</title>
        <authorList>
            <consortium name="The Broad Institute Genome Sequencing Platform"/>
            <person name="Russ C."/>
            <person name="Cuomo C."/>
            <person name="Burger G."/>
            <person name="Gray M.W."/>
            <person name="Holland P.W.H."/>
            <person name="King N."/>
            <person name="Lang F.B.F."/>
            <person name="Roger A.J."/>
            <person name="Ruiz-Trillo I."/>
            <person name="Young S.K."/>
            <person name="Zeng Q."/>
            <person name="Gargeya S."/>
            <person name="Fitzgerald M."/>
            <person name="Haas B."/>
            <person name="Abouelleil A."/>
            <person name="Alvarado L."/>
            <person name="Arachchi H.M."/>
            <person name="Berlin A."/>
            <person name="Chapman S.B."/>
            <person name="Gearin G."/>
            <person name="Goldberg J."/>
            <person name="Griggs A."/>
            <person name="Gujja S."/>
            <person name="Hansen M."/>
            <person name="Heiman D."/>
            <person name="Howarth C."/>
            <person name="Larimer J."/>
            <person name="Lui A."/>
            <person name="MacDonald P.J.P."/>
            <person name="McCowen C."/>
            <person name="Montmayeur A."/>
            <person name="Murphy C."/>
            <person name="Neiman D."/>
            <person name="Pearson M."/>
            <person name="Priest M."/>
            <person name="Roberts A."/>
            <person name="Saif S."/>
            <person name="Shea T."/>
            <person name="Sisk P."/>
            <person name="Stolte C."/>
            <person name="Sykes S."/>
            <person name="Wortman J."/>
            <person name="Nusbaum C."/>
            <person name="Birren B."/>
        </authorList>
    </citation>
    <scope>NUCLEOTIDE SEQUENCE [LARGE SCALE GENOMIC DNA]</scope>
    <source>
        <strain evidence="8 9">ATCC 38327</strain>
    </source>
</reference>
<protein>
    <recommendedName>
        <fullName evidence="7">PARP-type domain-containing protein</fullName>
    </recommendedName>
</protein>
<dbReference type="VEuPathDB" id="FungiDB:AMAG_01368"/>
<reference evidence="9" key="2">
    <citation type="submission" date="2009-11" db="EMBL/GenBank/DDBJ databases">
        <title>The Genome Sequence of Allomyces macrogynus strain ATCC 38327.</title>
        <authorList>
            <consortium name="The Broad Institute Genome Sequencing Platform"/>
            <person name="Russ C."/>
            <person name="Cuomo C."/>
            <person name="Shea T."/>
            <person name="Young S.K."/>
            <person name="Zeng Q."/>
            <person name="Koehrsen M."/>
            <person name="Haas B."/>
            <person name="Borodovsky M."/>
            <person name="Guigo R."/>
            <person name="Alvarado L."/>
            <person name="Berlin A."/>
            <person name="Borenstein D."/>
            <person name="Chen Z."/>
            <person name="Engels R."/>
            <person name="Freedman E."/>
            <person name="Gellesch M."/>
            <person name="Goldberg J."/>
            <person name="Griggs A."/>
            <person name="Gujja S."/>
            <person name="Heiman D."/>
            <person name="Hepburn T."/>
            <person name="Howarth C."/>
            <person name="Jen D."/>
            <person name="Larson L."/>
            <person name="Lewis B."/>
            <person name="Mehta T."/>
            <person name="Park D."/>
            <person name="Pearson M."/>
            <person name="Roberts A."/>
            <person name="Saif S."/>
            <person name="Shenoy N."/>
            <person name="Sisk P."/>
            <person name="Stolte C."/>
            <person name="Sykes S."/>
            <person name="Walk T."/>
            <person name="White J."/>
            <person name="Yandava C."/>
            <person name="Burger G."/>
            <person name="Gray M.W."/>
            <person name="Holland P.W.H."/>
            <person name="King N."/>
            <person name="Lang F.B.F."/>
            <person name="Roger A.J."/>
            <person name="Ruiz-Trillo I."/>
            <person name="Lander E."/>
            <person name="Nusbaum C."/>
        </authorList>
    </citation>
    <scope>NUCLEOTIDE SEQUENCE [LARGE SCALE GENOMIC DNA]</scope>
    <source>
        <strain evidence="9">ATCC 38327</strain>
    </source>
</reference>
<evidence type="ECO:0000256" key="1">
    <source>
        <dbReference type="ARBA" id="ARBA00004123"/>
    </source>
</evidence>
<dbReference type="InterPro" id="IPR036957">
    <property type="entry name" value="Znf_PARP_sf"/>
</dbReference>
<dbReference type="Pfam" id="PF00645">
    <property type="entry name" value="zf-PARP"/>
    <property type="match status" value="1"/>
</dbReference>
<keyword evidence="2" id="KW-0479">Metal-binding</keyword>
<dbReference type="Proteomes" id="UP000054350">
    <property type="component" value="Unassembled WGS sequence"/>
</dbReference>
<dbReference type="GO" id="GO:0003677">
    <property type="term" value="F:DNA binding"/>
    <property type="evidence" value="ECO:0007669"/>
    <property type="project" value="InterPro"/>
</dbReference>
<keyword evidence="5" id="KW-0539">Nucleus</keyword>
<dbReference type="OrthoDB" id="429950at2759"/>
<evidence type="ECO:0000259" key="7">
    <source>
        <dbReference type="PROSITE" id="PS50064"/>
    </source>
</evidence>
<keyword evidence="4" id="KW-0862">Zinc</keyword>
<dbReference type="InterPro" id="IPR001510">
    <property type="entry name" value="Znf_PARP"/>
</dbReference>
<keyword evidence="9" id="KW-1185">Reference proteome</keyword>
<evidence type="ECO:0000313" key="8">
    <source>
        <dbReference type="EMBL" id="KNE55477.1"/>
    </source>
</evidence>
<feature type="domain" description="PARP-type" evidence="7">
    <location>
        <begin position="6"/>
        <end position="91"/>
    </location>
</feature>
<dbReference type="Gene3D" id="3.30.1740.10">
    <property type="entry name" value="Zinc finger, PARP-type"/>
    <property type="match status" value="1"/>
</dbReference>
<proteinExistence type="predicted"/>
<accession>A0A0L0RYN4</accession>
<feature type="region of interest" description="Disordered" evidence="6">
    <location>
        <begin position="120"/>
        <end position="219"/>
    </location>
</feature>
<organism evidence="8 9">
    <name type="scientific">Allomyces macrogynus (strain ATCC 38327)</name>
    <name type="common">Allomyces javanicus var. macrogynus</name>
    <dbReference type="NCBI Taxonomy" id="578462"/>
    <lineage>
        <taxon>Eukaryota</taxon>
        <taxon>Fungi</taxon>
        <taxon>Fungi incertae sedis</taxon>
        <taxon>Blastocladiomycota</taxon>
        <taxon>Blastocladiomycetes</taxon>
        <taxon>Blastocladiales</taxon>
        <taxon>Blastocladiaceae</taxon>
        <taxon>Allomyces</taxon>
    </lineage>
</organism>
<evidence type="ECO:0000256" key="4">
    <source>
        <dbReference type="ARBA" id="ARBA00022833"/>
    </source>
</evidence>
<dbReference type="GO" id="GO:0005634">
    <property type="term" value="C:nucleus"/>
    <property type="evidence" value="ECO:0007669"/>
    <property type="project" value="UniProtKB-SubCell"/>
</dbReference>
<dbReference type="SUPFAM" id="SSF57716">
    <property type="entry name" value="Glucocorticoid receptor-like (DNA-binding domain)"/>
    <property type="match status" value="1"/>
</dbReference>
<evidence type="ECO:0000313" key="9">
    <source>
        <dbReference type="Proteomes" id="UP000054350"/>
    </source>
</evidence>
<dbReference type="OMA" id="CKNKECQ"/>
<dbReference type="AlphaFoldDB" id="A0A0L0RYN4"/>
<dbReference type="SMART" id="SM01336">
    <property type="entry name" value="zf-PARP"/>
    <property type="match status" value="1"/>
</dbReference>
<keyword evidence="3" id="KW-0863">Zinc-finger</keyword>
<feature type="compositionally biased region" description="Basic and acidic residues" evidence="6">
    <location>
        <begin position="193"/>
        <end position="202"/>
    </location>
</feature>
<evidence type="ECO:0000256" key="6">
    <source>
        <dbReference type="SAM" id="MobiDB-lite"/>
    </source>
</evidence>
<feature type="compositionally biased region" description="Basic and acidic residues" evidence="6">
    <location>
        <begin position="120"/>
        <end position="166"/>
    </location>
</feature>
<comment type="subcellular location">
    <subcellularLocation>
        <location evidence="1">Nucleus</location>
    </subcellularLocation>
</comment>
<sequence length="219" mass="23366">MADTEYFVEYAKSGRSKCSAGKACNATIEKGELRLGVHFTTSAPMTKYRHWRCVTSRILENIGDPDDNLGGYETLTPEDKELVRKAFEDGFVAGGTEEEKDGAKAAAKLAADAERIRAKAAKEAEKEAAKAAKAEERAQAKAAKAAEKAQAKAEKAAKAAERKAAREAAAASKPAPATKRTRKQSAEQQGESAGEHEVDSAGRTRAAAAKRRRVGDAEE</sequence>
<evidence type="ECO:0000256" key="3">
    <source>
        <dbReference type="ARBA" id="ARBA00022771"/>
    </source>
</evidence>
<name>A0A0L0RYN4_ALLM3</name>
<evidence type="ECO:0000256" key="2">
    <source>
        <dbReference type="ARBA" id="ARBA00022723"/>
    </source>
</evidence>
<dbReference type="PROSITE" id="PS50064">
    <property type="entry name" value="ZF_PARP_2"/>
    <property type="match status" value="1"/>
</dbReference>
<evidence type="ECO:0000256" key="5">
    <source>
        <dbReference type="ARBA" id="ARBA00023242"/>
    </source>
</evidence>
<dbReference type="STRING" id="578462.A0A0L0RYN4"/>
<dbReference type="GO" id="GO:0008270">
    <property type="term" value="F:zinc ion binding"/>
    <property type="evidence" value="ECO:0007669"/>
    <property type="project" value="UniProtKB-KW"/>
</dbReference>
<gene>
    <name evidence="8" type="ORF">AMAG_01368</name>
</gene>
<dbReference type="EMBL" id="GG745329">
    <property type="protein sequence ID" value="KNE55477.1"/>
    <property type="molecule type" value="Genomic_DNA"/>
</dbReference>